<accession>A0A0R1VQR5</accession>
<name>A0A0R1VQR5_9LACO</name>
<dbReference type="PATRIC" id="fig|1423750.3.peg.1389"/>
<evidence type="ECO:0000313" key="2">
    <source>
        <dbReference type="EMBL" id="KRM05652.1"/>
    </source>
</evidence>
<feature type="domain" description="Glycosyl transferase family 1" evidence="1">
    <location>
        <begin position="187"/>
        <end position="337"/>
    </location>
</feature>
<dbReference type="RefSeq" id="WP_057872093.1">
    <property type="nucleotide sequence ID" value="NZ_AZGB01000018.1"/>
</dbReference>
<dbReference type="PANTHER" id="PTHR45947:SF3">
    <property type="entry name" value="SULFOQUINOVOSYL TRANSFERASE SQD2"/>
    <property type="match status" value="1"/>
</dbReference>
<evidence type="ECO:0000259" key="1">
    <source>
        <dbReference type="Pfam" id="PF00534"/>
    </source>
</evidence>
<dbReference type="InterPro" id="IPR001296">
    <property type="entry name" value="Glyco_trans_1"/>
</dbReference>
<proteinExistence type="predicted"/>
<protein>
    <submittedName>
        <fullName evidence="2">Glycosyl transferase, group 1 family protein</fullName>
    </submittedName>
</protein>
<sequence>MNNQTIIVLGSFNSNNGITTFVKRNYRQLAAAGWNFRFINIANAKPARELEKIGNYTEITQLKRGPLQHFSELKQALKSNLKYSKTIHLHLDSLHNFLPIILAKRVGYKRIIIHAHSDQRGQYGKLKSLAHRLGMKVAAHEGTDFIACSQYAADFFYSKKIQTQPNFRFIYNGILLENYQYISSAAQNFREKHAIPESSIIIGHCGRFSRQKNHQFLLAAYQQFHKQYPDSFLVLIGNGEKFEEIKEKVAAYHLNNNVIFTGYTNDVAVLQNAFDIFAFPSLYEGLSLSLLENLANGTQAIVSKNQSPELFEMENVHPLKITPVSATQVWAAEMEKLSKIKQNKQLESLRAIDYLRKKGFTLEKTTEELADLYSGKLRGKK</sequence>
<reference evidence="2 3" key="1">
    <citation type="journal article" date="2015" name="Genome Announc.">
        <title>Expanding the biotechnology potential of lactobacilli through comparative genomics of 213 strains and associated genera.</title>
        <authorList>
            <person name="Sun Z."/>
            <person name="Harris H.M."/>
            <person name="McCann A."/>
            <person name="Guo C."/>
            <person name="Argimon S."/>
            <person name="Zhang W."/>
            <person name="Yang X."/>
            <person name="Jeffery I.B."/>
            <person name="Cooney J.C."/>
            <person name="Kagawa T.F."/>
            <person name="Liu W."/>
            <person name="Song Y."/>
            <person name="Salvetti E."/>
            <person name="Wrobel A."/>
            <person name="Rasinkangas P."/>
            <person name="Parkhill J."/>
            <person name="Rea M.C."/>
            <person name="O'Sullivan O."/>
            <person name="Ritari J."/>
            <person name="Douillard F.P."/>
            <person name="Paul Ross R."/>
            <person name="Yang R."/>
            <person name="Briner A.E."/>
            <person name="Felis G.E."/>
            <person name="de Vos W.M."/>
            <person name="Barrangou R."/>
            <person name="Klaenhammer T.R."/>
            <person name="Caufield P.W."/>
            <person name="Cui Y."/>
            <person name="Zhang H."/>
            <person name="O'Toole P.W."/>
        </authorList>
    </citation>
    <scope>NUCLEOTIDE SEQUENCE [LARGE SCALE GENOMIC DNA]</scope>
    <source>
        <strain evidence="2 3">DSM 18630</strain>
    </source>
</reference>
<dbReference type="STRING" id="1423750.FC89_GL001356"/>
<dbReference type="Gene3D" id="3.40.50.2000">
    <property type="entry name" value="Glycogen Phosphorylase B"/>
    <property type="match status" value="2"/>
</dbReference>
<dbReference type="AlphaFoldDB" id="A0A0R1VQR5"/>
<keyword evidence="2" id="KW-0808">Transferase</keyword>
<dbReference type="SUPFAM" id="SSF53756">
    <property type="entry name" value="UDP-Glycosyltransferase/glycogen phosphorylase"/>
    <property type="match status" value="1"/>
</dbReference>
<dbReference type="Proteomes" id="UP000051451">
    <property type="component" value="Unassembled WGS sequence"/>
</dbReference>
<dbReference type="Pfam" id="PF00534">
    <property type="entry name" value="Glycos_transf_1"/>
    <property type="match status" value="1"/>
</dbReference>
<keyword evidence="3" id="KW-1185">Reference proteome</keyword>
<dbReference type="InterPro" id="IPR050194">
    <property type="entry name" value="Glycosyltransferase_grp1"/>
</dbReference>
<dbReference type="GeneID" id="98319365"/>
<comment type="caution">
    <text evidence="2">The sequence shown here is derived from an EMBL/GenBank/DDBJ whole genome shotgun (WGS) entry which is preliminary data.</text>
</comment>
<evidence type="ECO:0000313" key="3">
    <source>
        <dbReference type="Proteomes" id="UP000051451"/>
    </source>
</evidence>
<dbReference type="GO" id="GO:0016757">
    <property type="term" value="F:glycosyltransferase activity"/>
    <property type="evidence" value="ECO:0007669"/>
    <property type="project" value="InterPro"/>
</dbReference>
<dbReference type="PANTHER" id="PTHR45947">
    <property type="entry name" value="SULFOQUINOVOSYL TRANSFERASE SQD2"/>
    <property type="match status" value="1"/>
</dbReference>
<dbReference type="EMBL" id="AZGB01000018">
    <property type="protein sequence ID" value="KRM05652.1"/>
    <property type="molecule type" value="Genomic_DNA"/>
</dbReference>
<dbReference type="OrthoDB" id="9804196at2"/>
<gene>
    <name evidence="2" type="ORF">FC89_GL001356</name>
</gene>
<organism evidence="2 3">
    <name type="scientific">Liquorilactobacillus ghanensis DSM 18630</name>
    <dbReference type="NCBI Taxonomy" id="1423750"/>
    <lineage>
        <taxon>Bacteria</taxon>
        <taxon>Bacillati</taxon>
        <taxon>Bacillota</taxon>
        <taxon>Bacilli</taxon>
        <taxon>Lactobacillales</taxon>
        <taxon>Lactobacillaceae</taxon>
        <taxon>Liquorilactobacillus</taxon>
    </lineage>
</organism>